<organism evidence="7 8">
    <name type="scientific">Esox lucius</name>
    <name type="common">Northern pike</name>
    <dbReference type="NCBI Taxonomy" id="8010"/>
    <lineage>
        <taxon>Eukaryota</taxon>
        <taxon>Metazoa</taxon>
        <taxon>Chordata</taxon>
        <taxon>Craniata</taxon>
        <taxon>Vertebrata</taxon>
        <taxon>Euteleostomi</taxon>
        <taxon>Actinopterygii</taxon>
        <taxon>Neopterygii</taxon>
        <taxon>Teleostei</taxon>
        <taxon>Protacanthopterygii</taxon>
        <taxon>Esociformes</taxon>
        <taxon>Esocidae</taxon>
        <taxon>Esox</taxon>
    </lineage>
</organism>
<keyword evidence="5" id="KW-1015">Disulfide bond</keyword>
<name>A0A3P9AF95_ESOLU</name>
<dbReference type="PROSITE" id="PS51465">
    <property type="entry name" value="KAZAL_2"/>
    <property type="match status" value="1"/>
</dbReference>
<keyword evidence="2" id="KW-0964">Secreted</keyword>
<evidence type="ECO:0000313" key="7">
    <source>
        <dbReference type="Ensembl" id="ENSELUP00000039304.3"/>
    </source>
</evidence>
<keyword evidence="4" id="KW-0722">Serine protease inhibitor</keyword>
<dbReference type="SMART" id="SM00280">
    <property type="entry name" value="KAZAL"/>
    <property type="match status" value="1"/>
</dbReference>
<evidence type="ECO:0000259" key="6">
    <source>
        <dbReference type="PROSITE" id="PS51465"/>
    </source>
</evidence>
<dbReference type="Gene3D" id="3.30.60.30">
    <property type="match status" value="1"/>
</dbReference>
<dbReference type="InterPro" id="IPR036058">
    <property type="entry name" value="Kazal_dom_sf"/>
</dbReference>
<dbReference type="InterPro" id="IPR001239">
    <property type="entry name" value="Prot_inh_Kazal-m"/>
</dbReference>
<sequence>MILSFNGLQPSCKNMAVRFACPEVYLPVCGSDGQTYSNECYLCSHIHCLHLSTRSSHSSEHT</sequence>
<evidence type="ECO:0000256" key="3">
    <source>
        <dbReference type="ARBA" id="ARBA00022690"/>
    </source>
</evidence>
<dbReference type="Bgee" id="ENSELUG00000000827">
    <property type="expression patterns" value="Expressed in ovary and 7 other cell types or tissues"/>
</dbReference>
<reference evidence="7" key="4">
    <citation type="submission" date="2025-09" db="UniProtKB">
        <authorList>
            <consortium name="Ensembl"/>
        </authorList>
    </citation>
    <scope>IDENTIFICATION</scope>
</reference>
<dbReference type="GO" id="GO:0004867">
    <property type="term" value="F:serine-type endopeptidase inhibitor activity"/>
    <property type="evidence" value="ECO:0007669"/>
    <property type="project" value="UniProtKB-KW"/>
</dbReference>
<dbReference type="SUPFAM" id="SSF100895">
    <property type="entry name" value="Kazal-type serine protease inhibitors"/>
    <property type="match status" value="1"/>
</dbReference>
<dbReference type="Ensembl" id="ENSELUT00000030495.3">
    <property type="protein sequence ID" value="ENSELUP00000039304.3"/>
    <property type="gene ID" value="ENSELUG00000019425.3"/>
</dbReference>
<dbReference type="PANTHER" id="PTHR21312">
    <property type="entry name" value="SERINE PROTEASE INHIBITOR"/>
    <property type="match status" value="1"/>
</dbReference>
<dbReference type="InterPro" id="IPR002350">
    <property type="entry name" value="Kazal_dom"/>
</dbReference>
<evidence type="ECO:0000256" key="4">
    <source>
        <dbReference type="ARBA" id="ARBA00022900"/>
    </source>
</evidence>
<evidence type="ECO:0000256" key="1">
    <source>
        <dbReference type="ARBA" id="ARBA00004613"/>
    </source>
</evidence>
<feature type="domain" description="Kazal-like" evidence="6">
    <location>
        <begin position="6"/>
        <end position="62"/>
    </location>
</feature>
<comment type="subcellular location">
    <subcellularLocation>
        <location evidence="1">Secreted</location>
    </subcellularLocation>
</comment>
<proteinExistence type="predicted"/>
<keyword evidence="3" id="KW-0646">Protease inhibitor</keyword>
<dbReference type="Proteomes" id="UP000265140">
    <property type="component" value="Chromosome 25"/>
</dbReference>
<keyword evidence="8" id="KW-1185">Reference proteome</keyword>
<reference evidence="7" key="3">
    <citation type="submission" date="2025-08" db="UniProtKB">
        <authorList>
            <consortium name="Ensembl"/>
        </authorList>
    </citation>
    <scope>IDENTIFICATION</scope>
</reference>
<dbReference type="PANTHER" id="PTHR21312:SF28">
    <property type="entry name" value="OVOINHIBITOR-RELATED"/>
    <property type="match status" value="1"/>
</dbReference>
<dbReference type="GeneTree" id="ENSGT01120000276607"/>
<accession>A0A3P9AF95</accession>
<dbReference type="PROSITE" id="PS00282">
    <property type="entry name" value="KAZAL_1"/>
    <property type="match status" value="1"/>
</dbReference>
<dbReference type="Pfam" id="PF00050">
    <property type="entry name" value="Kazal_1"/>
    <property type="match status" value="1"/>
</dbReference>
<reference evidence="8" key="1">
    <citation type="journal article" date="2014" name="PLoS ONE">
        <title>The genome and linkage map of the northern pike (Esox lucius): conserved synteny revealed between the salmonid sister group and the Neoteleostei.</title>
        <authorList>
            <person name="Rondeau E.B."/>
            <person name="Minkley D.R."/>
            <person name="Leong J.S."/>
            <person name="Messmer A.M."/>
            <person name="Jantzen J.R."/>
            <person name="von Schalburg K.R."/>
            <person name="Lemon C."/>
            <person name="Bird N.H."/>
            <person name="Koop B.F."/>
        </authorList>
    </citation>
    <scope>NUCLEOTIDE SEQUENCE</scope>
</reference>
<evidence type="ECO:0000256" key="5">
    <source>
        <dbReference type="ARBA" id="ARBA00023157"/>
    </source>
</evidence>
<evidence type="ECO:0000313" key="8">
    <source>
        <dbReference type="Proteomes" id="UP000265140"/>
    </source>
</evidence>
<dbReference type="AlphaFoldDB" id="A0A3P9AF95"/>
<dbReference type="PRINTS" id="PR00290">
    <property type="entry name" value="KAZALINHBTR"/>
</dbReference>
<reference evidence="7" key="2">
    <citation type="submission" date="2020-02" db="EMBL/GenBank/DDBJ databases">
        <title>Esox lucius (northern pike) genome, fEsoLuc1, primary haplotype.</title>
        <authorList>
            <person name="Myers G."/>
            <person name="Karagic N."/>
            <person name="Meyer A."/>
            <person name="Pippel M."/>
            <person name="Reichard M."/>
            <person name="Winkler S."/>
            <person name="Tracey A."/>
            <person name="Sims Y."/>
            <person name="Howe K."/>
            <person name="Rhie A."/>
            <person name="Formenti G."/>
            <person name="Durbin R."/>
            <person name="Fedrigo O."/>
            <person name="Jarvis E.D."/>
        </authorList>
    </citation>
    <scope>NUCLEOTIDE SEQUENCE [LARGE SCALE GENOMIC DNA]</scope>
</reference>
<protein>
    <recommendedName>
        <fullName evidence="6">Kazal-like domain-containing protein</fullName>
    </recommendedName>
</protein>
<evidence type="ECO:0000256" key="2">
    <source>
        <dbReference type="ARBA" id="ARBA00022525"/>
    </source>
</evidence>
<dbReference type="GO" id="GO:0005576">
    <property type="term" value="C:extracellular region"/>
    <property type="evidence" value="ECO:0007669"/>
    <property type="project" value="UniProtKB-SubCell"/>
</dbReference>